<feature type="non-terminal residue" evidence="1">
    <location>
        <position position="216"/>
    </location>
</feature>
<gene>
    <name evidence="1" type="ORF">TAV2_LOCUS3638</name>
</gene>
<dbReference type="PANTHER" id="PTHR45036">
    <property type="entry name" value="METHYLTRANSFERASE LIKE 7B"/>
    <property type="match status" value="1"/>
</dbReference>
<evidence type="ECO:0000313" key="1">
    <source>
        <dbReference type="EMBL" id="CAH2035931.1"/>
    </source>
</evidence>
<evidence type="ECO:0000313" key="2">
    <source>
        <dbReference type="Proteomes" id="UP000836841"/>
    </source>
</evidence>
<proteinExistence type="predicted"/>
<dbReference type="EMBL" id="OU466857">
    <property type="protein sequence ID" value="CAH2035931.1"/>
    <property type="molecule type" value="Genomic_DNA"/>
</dbReference>
<sequence length="216" mass="24760">MSVSEFSFIKSFGDDMCGTQFLLADRLMAKVVGYTDIREIVTALCYRPDTKGGDDLKIFLRRALRLVYEYMNGILRDRSKKVLEIGIRKGPNFKSGPSWLYHDATFAVDLNSLENLYRWKILKTIKLNLEFVRFCCVDGTFLRLVHNVLDPLQQVVDDGCHLTRHIGDYISEARFNSGADINKVSLSSLAYITSHVYCVACNKRKTWDDCTYSNII</sequence>
<accession>A0AAU9R9D8</accession>
<dbReference type="Proteomes" id="UP000836841">
    <property type="component" value="Chromosome 1"/>
</dbReference>
<reference evidence="1 2" key="1">
    <citation type="submission" date="2022-03" db="EMBL/GenBank/DDBJ databases">
        <authorList>
            <person name="Nunn A."/>
            <person name="Chopra R."/>
            <person name="Nunn A."/>
            <person name="Contreras Garrido A."/>
        </authorList>
    </citation>
    <scope>NUCLEOTIDE SEQUENCE [LARGE SCALE GENOMIC DNA]</scope>
</reference>
<keyword evidence="2" id="KW-1185">Reference proteome</keyword>
<name>A0AAU9R9D8_THLAR</name>
<dbReference type="InterPro" id="IPR052356">
    <property type="entry name" value="Thiol_S-MT"/>
</dbReference>
<protein>
    <submittedName>
        <fullName evidence="1">Uncharacterized protein</fullName>
    </submittedName>
</protein>
<organism evidence="1 2">
    <name type="scientific">Thlaspi arvense</name>
    <name type="common">Field penny-cress</name>
    <dbReference type="NCBI Taxonomy" id="13288"/>
    <lineage>
        <taxon>Eukaryota</taxon>
        <taxon>Viridiplantae</taxon>
        <taxon>Streptophyta</taxon>
        <taxon>Embryophyta</taxon>
        <taxon>Tracheophyta</taxon>
        <taxon>Spermatophyta</taxon>
        <taxon>Magnoliopsida</taxon>
        <taxon>eudicotyledons</taxon>
        <taxon>Gunneridae</taxon>
        <taxon>Pentapetalae</taxon>
        <taxon>rosids</taxon>
        <taxon>malvids</taxon>
        <taxon>Brassicales</taxon>
        <taxon>Brassicaceae</taxon>
        <taxon>Thlaspideae</taxon>
        <taxon>Thlaspi</taxon>
    </lineage>
</organism>
<dbReference type="PANTHER" id="PTHR45036:SF1">
    <property type="entry name" value="METHYLTRANSFERASE LIKE 7A"/>
    <property type="match status" value="1"/>
</dbReference>
<dbReference type="AlphaFoldDB" id="A0AAU9R9D8"/>